<evidence type="ECO:0000313" key="2">
    <source>
        <dbReference type="Proteomes" id="UP001500367"/>
    </source>
</evidence>
<protein>
    <submittedName>
        <fullName evidence="1">D-alanine--D-alanine ligase</fullName>
    </submittedName>
</protein>
<accession>A0ABP7VYH5</accession>
<reference evidence="2" key="1">
    <citation type="journal article" date="2019" name="Int. J. Syst. Evol. Microbiol.">
        <title>The Global Catalogue of Microorganisms (GCM) 10K type strain sequencing project: providing services to taxonomists for standard genome sequencing and annotation.</title>
        <authorList>
            <consortium name="The Broad Institute Genomics Platform"/>
            <consortium name="The Broad Institute Genome Sequencing Center for Infectious Disease"/>
            <person name="Wu L."/>
            <person name="Ma J."/>
        </authorList>
    </citation>
    <scope>NUCLEOTIDE SEQUENCE [LARGE SCALE GENOMIC DNA]</scope>
    <source>
        <strain evidence="2">JCM 17069</strain>
    </source>
</reference>
<dbReference type="GO" id="GO:0016874">
    <property type="term" value="F:ligase activity"/>
    <property type="evidence" value="ECO:0007669"/>
    <property type="project" value="UniProtKB-KW"/>
</dbReference>
<comment type="caution">
    <text evidence="1">The sequence shown here is derived from an EMBL/GenBank/DDBJ whole genome shotgun (WGS) entry which is preliminary data.</text>
</comment>
<gene>
    <name evidence="1" type="ORF">GCM10022389_23860</name>
</gene>
<dbReference type="EMBL" id="BAABCT010000006">
    <property type="protein sequence ID" value="GAA4077228.1"/>
    <property type="molecule type" value="Genomic_DNA"/>
</dbReference>
<keyword evidence="1" id="KW-0436">Ligase</keyword>
<dbReference type="InterPro" id="IPR013815">
    <property type="entry name" value="ATP_grasp_subdomain_1"/>
</dbReference>
<evidence type="ECO:0000313" key="1">
    <source>
        <dbReference type="EMBL" id="GAA4077228.1"/>
    </source>
</evidence>
<keyword evidence="2" id="KW-1185">Reference proteome</keyword>
<sequence length="319" mass="37100">MWAFYAVKARTIFFFNSCNPKIKNGGFMAESKKEIYDLIPQKYYPKTELIIENNDFEKVISVFQNSTIQFPFIAKPDIGLRGSAVQKIHNLEELKTYNSNANFDYLIQDLIPYANEVGIFYVRFPNENKGKVTGIVAKEYVIIEGDGKATMEQLIRANPRYELQIENIKKDFGARFNEVLEKGNKLNLVPYGNHARGAKFIDASNLITDKLNETIDSMCQEISEFYFGRLDVMYDSWMDLEQGKNFAIVEINGAGSEPTHIYDPKHSLFFAWKELARHITYMYKISVQNHKRGFPYLEHKEGMRQYKLHLEQSNKIVNF</sequence>
<proteinExistence type="predicted"/>
<organism evidence="1 2">
    <name type="scientific">Flavobacterium cheonanense</name>
    <dbReference type="NCBI Taxonomy" id="706183"/>
    <lineage>
        <taxon>Bacteria</taxon>
        <taxon>Pseudomonadati</taxon>
        <taxon>Bacteroidota</taxon>
        <taxon>Flavobacteriia</taxon>
        <taxon>Flavobacteriales</taxon>
        <taxon>Flavobacteriaceae</taxon>
        <taxon>Flavobacterium</taxon>
    </lineage>
</organism>
<dbReference type="Proteomes" id="UP001500367">
    <property type="component" value="Unassembled WGS sequence"/>
</dbReference>
<name>A0ABP7VYH5_9FLAO</name>
<dbReference type="Gene3D" id="3.30.1490.20">
    <property type="entry name" value="ATP-grasp fold, A domain"/>
    <property type="match status" value="1"/>
</dbReference>
<dbReference type="SUPFAM" id="SSF56059">
    <property type="entry name" value="Glutathione synthetase ATP-binding domain-like"/>
    <property type="match status" value="1"/>
</dbReference>